<dbReference type="PANTHER" id="PTHR22763:SF184">
    <property type="entry name" value="E3 UBIQUITIN-PROTEIN LIGASE SYNOVIOLIN"/>
    <property type="match status" value="1"/>
</dbReference>
<keyword evidence="2 4" id="KW-0863">Zinc-finger</keyword>
<name>A0A8H6CC53_9LECA</name>
<evidence type="ECO:0000313" key="7">
    <source>
        <dbReference type="Proteomes" id="UP000593566"/>
    </source>
</evidence>
<keyword evidence="1" id="KW-0479">Metal-binding</keyword>
<protein>
    <recommendedName>
        <fullName evidence="5">RING-type domain-containing protein</fullName>
    </recommendedName>
</protein>
<dbReference type="GO" id="GO:0043161">
    <property type="term" value="P:proteasome-mediated ubiquitin-dependent protein catabolic process"/>
    <property type="evidence" value="ECO:0007669"/>
    <property type="project" value="TreeGrafter"/>
</dbReference>
<dbReference type="PROSITE" id="PS50089">
    <property type="entry name" value="ZF_RING_2"/>
    <property type="match status" value="1"/>
</dbReference>
<keyword evidence="7" id="KW-1185">Reference proteome</keyword>
<dbReference type="AlphaFoldDB" id="A0A8H6CC53"/>
<dbReference type="InterPro" id="IPR001841">
    <property type="entry name" value="Znf_RING"/>
</dbReference>
<dbReference type="PANTHER" id="PTHR22763">
    <property type="entry name" value="RING ZINC FINGER PROTEIN"/>
    <property type="match status" value="1"/>
</dbReference>
<evidence type="ECO:0000256" key="4">
    <source>
        <dbReference type="PROSITE-ProRule" id="PRU00175"/>
    </source>
</evidence>
<dbReference type="Pfam" id="PF13639">
    <property type="entry name" value="zf-RING_2"/>
    <property type="match status" value="1"/>
</dbReference>
<dbReference type="Gene3D" id="3.30.40.10">
    <property type="entry name" value="Zinc/RING finger domain, C3HC4 (zinc finger)"/>
    <property type="match status" value="1"/>
</dbReference>
<proteinExistence type="predicted"/>
<dbReference type="RefSeq" id="XP_037150159.1">
    <property type="nucleotide sequence ID" value="XM_037294081.1"/>
</dbReference>
<reference evidence="6 7" key="1">
    <citation type="journal article" date="2020" name="Genomics">
        <title>Complete, high-quality genomes from long-read metagenomic sequencing of two wolf lichen thalli reveals enigmatic genome architecture.</title>
        <authorList>
            <person name="McKenzie S.K."/>
            <person name="Walston R.F."/>
            <person name="Allen J.L."/>
        </authorList>
    </citation>
    <scope>NUCLEOTIDE SEQUENCE [LARGE SCALE GENOMIC DNA]</scope>
    <source>
        <strain evidence="6">WasteWater1</strain>
    </source>
</reference>
<sequence length="244" mass="27028">MPPSCIVENFLSSLPVVNLEDLWAHRQCDICQESFFKWAEKPLKLPCGHIFGSKCIAEWLSPTAVDLKPKNTCPICREVLFSQSGRRFWDSTSLVPGTRGVRLPVPLLTSAARGGRQDAIIHPGLLARLAKAQNRGSAGGRNALGPAAEALALLRVIIRELSGNKAGRETAESIPVSVIDDAVHSLAAQMGRLYEHHEPRIDEETTSISWDSEGPEVSLLRDPVWARWCEWQLQELVYMELNTV</sequence>
<evidence type="ECO:0000256" key="1">
    <source>
        <dbReference type="ARBA" id="ARBA00022723"/>
    </source>
</evidence>
<dbReference type="GO" id="GO:0061630">
    <property type="term" value="F:ubiquitin protein ligase activity"/>
    <property type="evidence" value="ECO:0007669"/>
    <property type="project" value="UniProtKB-EC"/>
</dbReference>
<evidence type="ECO:0000256" key="3">
    <source>
        <dbReference type="ARBA" id="ARBA00022833"/>
    </source>
</evidence>
<keyword evidence="3" id="KW-0862">Zinc</keyword>
<accession>A0A8H6CC53</accession>
<dbReference type="GeneID" id="59331569"/>
<dbReference type="GO" id="GO:0005789">
    <property type="term" value="C:endoplasmic reticulum membrane"/>
    <property type="evidence" value="ECO:0007669"/>
    <property type="project" value="UniProtKB-SubCell"/>
</dbReference>
<dbReference type="InterPro" id="IPR050731">
    <property type="entry name" value="HRD1_E3_ubiq-ligases"/>
</dbReference>
<evidence type="ECO:0000313" key="6">
    <source>
        <dbReference type="EMBL" id="KAF6220724.1"/>
    </source>
</evidence>
<feature type="domain" description="RING-type" evidence="5">
    <location>
        <begin position="28"/>
        <end position="77"/>
    </location>
</feature>
<evidence type="ECO:0000256" key="2">
    <source>
        <dbReference type="ARBA" id="ARBA00022771"/>
    </source>
</evidence>
<dbReference type="SUPFAM" id="SSF57850">
    <property type="entry name" value="RING/U-box"/>
    <property type="match status" value="1"/>
</dbReference>
<dbReference type="EMBL" id="JACCJB010000016">
    <property type="protein sequence ID" value="KAF6220724.1"/>
    <property type="molecule type" value="Genomic_DNA"/>
</dbReference>
<gene>
    <name evidence="6" type="ORF">HO133_003157</name>
</gene>
<comment type="caution">
    <text evidence="6">The sequence shown here is derived from an EMBL/GenBank/DDBJ whole genome shotgun (WGS) entry which is preliminary data.</text>
</comment>
<evidence type="ECO:0000259" key="5">
    <source>
        <dbReference type="PROSITE" id="PS50089"/>
    </source>
</evidence>
<organism evidence="6 7">
    <name type="scientific">Letharia lupina</name>
    <dbReference type="NCBI Taxonomy" id="560253"/>
    <lineage>
        <taxon>Eukaryota</taxon>
        <taxon>Fungi</taxon>
        <taxon>Dikarya</taxon>
        <taxon>Ascomycota</taxon>
        <taxon>Pezizomycotina</taxon>
        <taxon>Lecanoromycetes</taxon>
        <taxon>OSLEUM clade</taxon>
        <taxon>Lecanoromycetidae</taxon>
        <taxon>Lecanorales</taxon>
        <taxon>Lecanorineae</taxon>
        <taxon>Parmeliaceae</taxon>
        <taxon>Letharia</taxon>
    </lineage>
</organism>
<dbReference type="InterPro" id="IPR013083">
    <property type="entry name" value="Znf_RING/FYVE/PHD"/>
</dbReference>
<dbReference type="GO" id="GO:0036503">
    <property type="term" value="P:ERAD pathway"/>
    <property type="evidence" value="ECO:0007669"/>
    <property type="project" value="TreeGrafter"/>
</dbReference>
<dbReference type="GO" id="GO:0008270">
    <property type="term" value="F:zinc ion binding"/>
    <property type="evidence" value="ECO:0007669"/>
    <property type="project" value="UniProtKB-KW"/>
</dbReference>
<dbReference type="SMART" id="SM00184">
    <property type="entry name" value="RING"/>
    <property type="match status" value="1"/>
</dbReference>
<dbReference type="Proteomes" id="UP000593566">
    <property type="component" value="Unassembled WGS sequence"/>
</dbReference>